<evidence type="ECO:0000313" key="4">
    <source>
        <dbReference type="EMBL" id="CEM21313.1"/>
    </source>
</evidence>
<dbReference type="Pfam" id="PF09258">
    <property type="entry name" value="Glyco_transf_64"/>
    <property type="match status" value="1"/>
</dbReference>
<keyword evidence="1" id="KW-0808">Transferase</keyword>
<sequence>MNDTAIQDLQESVSVAVRMGPFRAFRALRSLVPRLEDCSFVREIVLDTWTPPGKSLEAFRNELHNHLTKFNTTKARILPGDRGLGERYFVAEHIQTPFTLVLDDDKFLHCAEIPKLLLAAQRFPQRIIGPLKRGKRTTWL</sequence>
<dbReference type="PhylomeDB" id="A0A0G4G0B6"/>
<dbReference type="InterPro" id="IPR029044">
    <property type="entry name" value="Nucleotide-diphossugar_trans"/>
</dbReference>
<gene>
    <name evidence="4" type="ORF">Vbra_1790</name>
</gene>
<evidence type="ECO:0000313" key="5">
    <source>
        <dbReference type="Proteomes" id="UP000041254"/>
    </source>
</evidence>
<dbReference type="Proteomes" id="UP000041254">
    <property type="component" value="Unassembled WGS sequence"/>
</dbReference>
<dbReference type="GO" id="GO:0016757">
    <property type="term" value="F:glycosyltransferase activity"/>
    <property type="evidence" value="ECO:0007669"/>
    <property type="project" value="InterPro"/>
</dbReference>
<keyword evidence="2" id="KW-1015">Disulfide bond</keyword>
<dbReference type="VEuPathDB" id="CryptoDB:Vbra_1790"/>
<feature type="domain" description="Glycosyl transferase 64" evidence="3">
    <location>
        <begin position="26"/>
        <end position="133"/>
    </location>
</feature>
<dbReference type="GO" id="GO:0016020">
    <property type="term" value="C:membrane"/>
    <property type="evidence" value="ECO:0007669"/>
    <property type="project" value="InterPro"/>
</dbReference>
<protein>
    <recommendedName>
        <fullName evidence="3">Glycosyl transferase 64 domain-containing protein</fullName>
    </recommendedName>
</protein>
<dbReference type="InterPro" id="IPR015338">
    <property type="entry name" value="GT64_dom"/>
</dbReference>
<evidence type="ECO:0000259" key="3">
    <source>
        <dbReference type="Pfam" id="PF09258"/>
    </source>
</evidence>
<name>A0A0G4G0B6_VITBC</name>
<organism evidence="4 5">
    <name type="scientific">Vitrella brassicaformis (strain CCMP3155)</name>
    <dbReference type="NCBI Taxonomy" id="1169540"/>
    <lineage>
        <taxon>Eukaryota</taxon>
        <taxon>Sar</taxon>
        <taxon>Alveolata</taxon>
        <taxon>Colpodellida</taxon>
        <taxon>Vitrellaceae</taxon>
        <taxon>Vitrella</taxon>
    </lineage>
</organism>
<accession>A0A0G4G0B6</accession>
<dbReference type="AlphaFoldDB" id="A0A0G4G0B6"/>
<reference evidence="4 5" key="1">
    <citation type="submission" date="2014-11" db="EMBL/GenBank/DDBJ databases">
        <authorList>
            <person name="Zhu J."/>
            <person name="Qi W."/>
            <person name="Song R."/>
        </authorList>
    </citation>
    <scope>NUCLEOTIDE SEQUENCE [LARGE SCALE GENOMIC DNA]</scope>
</reference>
<dbReference type="Gene3D" id="3.90.550.10">
    <property type="entry name" value="Spore Coat Polysaccharide Biosynthesis Protein SpsA, Chain A"/>
    <property type="match status" value="1"/>
</dbReference>
<dbReference type="OrthoDB" id="5954868at2759"/>
<evidence type="ECO:0000256" key="2">
    <source>
        <dbReference type="ARBA" id="ARBA00023157"/>
    </source>
</evidence>
<proteinExistence type="predicted"/>
<dbReference type="EMBL" id="CDMY01000541">
    <property type="protein sequence ID" value="CEM21313.1"/>
    <property type="molecule type" value="Genomic_DNA"/>
</dbReference>
<dbReference type="InParanoid" id="A0A0G4G0B6"/>
<evidence type="ECO:0000256" key="1">
    <source>
        <dbReference type="ARBA" id="ARBA00022679"/>
    </source>
</evidence>
<keyword evidence="5" id="KW-1185">Reference proteome</keyword>